<reference evidence="8 9" key="1">
    <citation type="submission" date="2016-11" db="EMBL/GenBank/DDBJ databases">
        <authorList>
            <person name="Kadnikov V."/>
            <person name="Nazina T."/>
        </authorList>
    </citation>
    <scope>NUCLEOTIDE SEQUENCE [LARGE SCALE GENOMIC DNA]</scope>
    <source>
        <strain evidence="8 9">1017</strain>
    </source>
</reference>
<dbReference type="Gene3D" id="3.30.1390.10">
    <property type="match status" value="1"/>
</dbReference>
<dbReference type="InterPro" id="IPR013823">
    <property type="entry name" value="Ribosomal_bL12_C"/>
</dbReference>
<evidence type="ECO:0000256" key="2">
    <source>
        <dbReference type="ARBA" id="ARBA00022980"/>
    </source>
</evidence>
<keyword evidence="2 5" id="KW-0689">Ribosomal protein</keyword>
<organism evidence="8 9">
    <name type="scientific">Geobacillus proteiniphilus</name>
    <dbReference type="NCBI Taxonomy" id="860353"/>
    <lineage>
        <taxon>Bacteria</taxon>
        <taxon>Bacillati</taxon>
        <taxon>Bacillota</taxon>
        <taxon>Bacilli</taxon>
        <taxon>Bacillales</taxon>
        <taxon>Anoxybacillaceae</taxon>
        <taxon>Geobacillus</taxon>
    </lineage>
</organism>
<dbReference type="CDD" id="cd00387">
    <property type="entry name" value="Ribosomal_L7_L12"/>
    <property type="match status" value="1"/>
</dbReference>
<accession>A0A1Q5T1X0</accession>
<evidence type="ECO:0000259" key="6">
    <source>
        <dbReference type="Pfam" id="PF00542"/>
    </source>
</evidence>
<dbReference type="FunFam" id="1.20.5.710:FF:000002">
    <property type="entry name" value="50S ribosomal protein L7/L12"/>
    <property type="match status" value="1"/>
</dbReference>
<dbReference type="EMBL" id="MQMG01000017">
    <property type="protein sequence ID" value="OKO94186.1"/>
    <property type="molecule type" value="Genomic_DNA"/>
</dbReference>
<dbReference type="SUPFAM" id="SSF54736">
    <property type="entry name" value="ClpS-like"/>
    <property type="match status" value="1"/>
</dbReference>
<keyword evidence="3 5" id="KW-0687">Ribonucleoprotein</keyword>
<dbReference type="HAMAP" id="MF_00368">
    <property type="entry name" value="Ribosomal_bL12"/>
    <property type="match status" value="1"/>
</dbReference>
<evidence type="ECO:0000256" key="4">
    <source>
        <dbReference type="ARBA" id="ARBA00062085"/>
    </source>
</evidence>
<gene>
    <name evidence="5" type="primary">rplL</name>
    <name evidence="8" type="ORF">BRO54_1664</name>
</gene>
<dbReference type="GO" id="GO:0003735">
    <property type="term" value="F:structural constituent of ribosome"/>
    <property type="evidence" value="ECO:0007669"/>
    <property type="project" value="InterPro"/>
</dbReference>
<dbReference type="InterPro" id="IPR036235">
    <property type="entry name" value="Ribosomal_bL12_oligo_N_sf"/>
</dbReference>
<dbReference type="InterPro" id="IPR000206">
    <property type="entry name" value="Ribosomal_bL12"/>
</dbReference>
<dbReference type="FunFam" id="3.30.1390.10:FF:000001">
    <property type="entry name" value="50S ribosomal protein L7/L12"/>
    <property type="match status" value="1"/>
</dbReference>
<evidence type="ECO:0000256" key="3">
    <source>
        <dbReference type="ARBA" id="ARBA00023274"/>
    </source>
</evidence>
<dbReference type="GO" id="GO:0022625">
    <property type="term" value="C:cytosolic large ribosomal subunit"/>
    <property type="evidence" value="ECO:0007669"/>
    <property type="project" value="TreeGrafter"/>
</dbReference>
<evidence type="ECO:0000259" key="7">
    <source>
        <dbReference type="Pfam" id="PF16320"/>
    </source>
</evidence>
<protein>
    <recommendedName>
        <fullName evidence="5">Large ribosomal subunit protein bL12</fullName>
    </recommendedName>
</protein>
<dbReference type="InterPro" id="IPR008932">
    <property type="entry name" value="Ribosomal_bL12_oligo"/>
</dbReference>
<comment type="similarity">
    <text evidence="1 5">Belongs to the bacterial ribosomal protein bL12 family.</text>
</comment>
<dbReference type="Proteomes" id="UP000186030">
    <property type="component" value="Unassembled WGS sequence"/>
</dbReference>
<dbReference type="GO" id="GO:0003729">
    <property type="term" value="F:mRNA binding"/>
    <property type="evidence" value="ECO:0007669"/>
    <property type="project" value="TreeGrafter"/>
</dbReference>
<reference evidence="9" key="2">
    <citation type="submission" date="2017-01" db="EMBL/GenBank/DDBJ databases">
        <title>Genome sequencing and annotation of Geobacillus sp. 1017, a Hydrocarbon-Oxidizing Thermophilic Bacterium Isolated from a Heavy Oil Reservoir (China).</title>
        <authorList>
            <person name="Kadnikov V.V."/>
            <person name="Mardanov A.V."/>
            <person name="Poltaraus A.B."/>
            <person name="Sokolova D.S."/>
            <person name="Semenova E.M."/>
            <person name="Ravin N.V."/>
            <person name="Tourova T.P."/>
            <person name="Nazina T.N."/>
        </authorList>
    </citation>
    <scope>NUCLEOTIDE SEQUENCE [LARGE SCALE GENOMIC DNA]</scope>
    <source>
        <strain evidence="9">1017</strain>
    </source>
</reference>
<dbReference type="Pfam" id="PF00542">
    <property type="entry name" value="Ribosomal_L12"/>
    <property type="match status" value="1"/>
</dbReference>
<dbReference type="PANTHER" id="PTHR45987:SF4">
    <property type="entry name" value="LARGE RIBOSOMAL SUBUNIT PROTEIN BL12M"/>
    <property type="match status" value="1"/>
</dbReference>
<dbReference type="SUPFAM" id="SSF48300">
    <property type="entry name" value="Ribosomal protein L7/12, oligomerisation (N-terminal) domain"/>
    <property type="match status" value="1"/>
</dbReference>
<dbReference type="GO" id="GO:0006412">
    <property type="term" value="P:translation"/>
    <property type="evidence" value="ECO:0007669"/>
    <property type="project" value="UniProtKB-UniRule"/>
</dbReference>
<evidence type="ECO:0000256" key="1">
    <source>
        <dbReference type="ARBA" id="ARBA00007197"/>
    </source>
</evidence>
<dbReference type="AlphaFoldDB" id="A0A1Q5T1X0"/>
<sequence>MCLTIIQKTKEEVVMTKEQIIEAVKNMTVLELNELVKAIEEEFGVTAAAPVVVAGGAAAGGEAAAEKTEFDVILADAGAQKIKVIKVVREITGLGLKEAKDLVDNTPKPIKEGIAKEEAEEIKAKLEEAGAKVEIK</sequence>
<proteinExistence type="inferred from homology"/>
<name>A0A1Q5T1X0_9BACL</name>
<comment type="subunit">
    <text evidence="4">Homodimer. Part of the 50S ribosomal subunit; present in 4 copies per ribosome. Forms part of the ribosomal stalk which helps the ribosome interact with GTP-bound translation factors. Forms a pentameric L10(L12)2(L12)2 complex, where L10 forms an elongated spine to which 2 L12 dimers bind in a sequential fashion.</text>
</comment>
<comment type="caution">
    <text evidence="8">The sequence shown here is derived from an EMBL/GenBank/DDBJ whole genome shotgun (WGS) entry which is preliminary data.</text>
</comment>
<dbReference type="Pfam" id="PF16320">
    <property type="entry name" value="Ribosomal_L12_N"/>
    <property type="match status" value="1"/>
</dbReference>
<dbReference type="Gene3D" id="1.20.5.710">
    <property type="entry name" value="Single helix bin"/>
    <property type="match status" value="1"/>
</dbReference>
<dbReference type="NCBIfam" id="TIGR00855">
    <property type="entry name" value="L12"/>
    <property type="match status" value="1"/>
</dbReference>
<evidence type="ECO:0000256" key="5">
    <source>
        <dbReference type="HAMAP-Rule" id="MF_00368"/>
    </source>
</evidence>
<comment type="subunit">
    <text evidence="5">Homodimer. Part of the ribosomal stalk of the 50S ribosomal subunit. Forms a multimeric L10(L12)X complex, where L10 forms an elongated spine to which 2 to 4 L12 dimers bind in a sequential fashion. Binds GTP-bound translation factors.</text>
</comment>
<dbReference type="InterPro" id="IPR014719">
    <property type="entry name" value="Ribosomal_bL12_C/ClpS-like"/>
</dbReference>
<evidence type="ECO:0000313" key="8">
    <source>
        <dbReference type="EMBL" id="OKO94186.1"/>
    </source>
</evidence>
<dbReference type="PANTHER" id="PTHR45987">
    <property type="entry name" value="39S RIBOSOMAL PROTEIN L12"/>
    <property type="match status" value="1"/>
</dbReference>
<feature type="domain" description="Large ribosomal subunit protein bL12 oligomerization" evidence="7">
    <location>
        <begin position="16"/>
        <end position="63"/>
    </location>
</feature>
<feature type="domain" description="Large ribosomal subunit protein bL12 C-terminal" evidence="6">
    <location>
        <begin position="70"/>
        <end position="136"/>
    </location>
</feature>
<evidence type="ECO:0000313" key="9">
    <source>
        <dbReference type="Proteomes" id="UP000186030"/>
    </source>
</evidence>
<comment type="function">
    <text evidence="5">Forms part of the ribosomal stalk which helps the ribosome interact with GTP-bound translation factors. Is thus essential for accurate translation.</text>
</comment>